<name>A0A8S2GBJ8_9BILA</name>
<dbReference type="SUPFAM" id="SSF52540">
    <property type="entry name" value="P-loop containing nucleoside triphosphate hydrolases"/>
    <property type="match status" value="1"/>
</dbReference>
<sequence length="141" mass="15973">TFESKLYHGTREGYSFNIYDTAGLNESDKGKVKSEEAVGNLIKLVKNLKDGIHLLIMCIKKGRINNAIYNNYQLFYAGIFCKSVPIILVVTGCELDEPINSCKIKNEKALVKNFKMKFNDIVCITTLNKGKHAVKFVEEYL</sequence>
<feature type="non-terminal residue" evidence="1">
    <location>
        <position position="1"/>
    </location>
</feature>
<accession>A0A8S2GBJ8</accession>
<dbReference type="Gene3D" id="3.40.50.300">
    <property type="entry name" value="P-loop containing nucleotide triphosphate hydrolases"/>
    <property type="match status" value="1"/>
</dbReference>
<dbReference type="EMBL" id="CAJOBA010111387">
    <property type="protein sequence ID" value="CAF4554309.1"/>
    <property type="molecule type" value="Genomic_DNA"/>
</dbReference>
<protein>
    <submittedName>
        <fullName evidence="1">Uncharacterized protein</fullName>
    </submittedName>
</protein>
<organism evidence="1 3">
    <name type="scientific">Didymodactylos carnosus</name>
    <dbReference type="NCBI Taxonomy" id="1234261"/>
    <lineage>
        <taxon>Eukaryota</taxon>
        <taxon>Metazoa</taxon>
        <taxon>Spiralia</taxon>
        <taxon>Gnathifera</taxon>
        <taxon>Rotifera</taxon>
        <taxon>Eurotatoria</taxon>
        <taxon>Bdelloidea</taxon>
        <taxon>Philodinida</taxon>
        <taxon>Philodinidae</taxon>
        <taxon>Didymodactylos</taxon>
    </lineage>
</organism>
<evidence type="ECO:0000313" key="3">
    <source>
        <dbReference type="Proteomes" id="UP000677228"/>
    </source>
</evidence>
<dbReference type="EMBL" id="CAJNOK010076267">
    <property type="protein sequence ID" value="CAF1674475.1"/>
    <property type="molecule type" value="Genomic_DNA"/>
</dbReference>
<comment type="caution">
    <text evidence="1">The sequence shown here is derived from an EMBL/GenBank/DDBJ whole genome shotgun (WGS) entry which is preliminary data.</text>
</comment>
<dbReference type="AlphaFoldDB" id="A0A8S2GBJ8"/>
<reference evidence="1" key="1">
    <citation type="submission" date="2021-02" db="EMBL/GenBank/DDBJ databases">
        <authorList>
            <person name="Nowell W R."/>
        </authorList>
    </citation>
    <scope>NUCLEOTIDE SEQUENCE</scope>
</reference>
<dbReference type="Proteomes" id="UP000682733">
    <property type="component" value="Unassembled WGS sequence"/>
</dbReference>
<dbReference type="Proteomes" id="UP000677228">
    <property type="component" value="Unassembled WGS sequence"/>
</dbReference>
<dbReference type="InterPro" id="IPR027417">
    <property type="entry name" value="P-loop_NTPase"/>
</dbReference>
<gene>
    <name evidence="1" type="ORF">OVA965_LOCUS45846</name>
    <name evidence="2" type="ORF">TMI583_LOCUS49744</name>
</gene>
<proteinExistence type="predicted"/>
<evidence type="ECO:0000313" key="2">
    <source>
        <dbReference type="EMBL" id="CAF4554309.1"/>
    </source>
</evidence>
<evidence type="ECO:0000313" key="1">
    <source>
        <dbReference type="EMBL" id="CAF1674475.1"/>
    </source>
</evidence>